<protein>
    <submittedName>
        <fullName evidence="2">Uncharacterized protein</fullName>
    </submittedName>
</protein>
<dbReference type="Proteomes" id="UP000056732">
    <property type="component" value="Unassembled WGS sequence"/>
</dbReference>
<dbReference type="AlphaFoldDB" id="A0AAW3NGK0"/>
<evidence type="ECO:0000313" key="2">
    <source>
        <dbReference type="EMBL" id="KVT51906.1"/>
    </source>
</evidence>
<evidence type="ECO:0000313" key="3">
    <source>
        <dbReference type="Proteomes" id="UP000056732"/>
    </source>
</evidence>
<sequence length="109" mass="12093">MFFFAAYPQDHEHGMGQQGQRDVAIPAMPSAHLVLIKPAFAFGRLEASFDFPSATRDAGQGLPCLLAAQRVHDVIRMFAFLIKAAPHQQVMPETASTNDWSRDSSHNLR</sequence>
<feature type="region of interest" description="Disordered" evidence="1">
    <location>
        <begin position="88"/>
        <end position="109"/>
    </location>
</feature>
<feature type="compositionally biased region" description="Basic and acidic residues" evidence="1">
    <location>
        <begin position="100"/>
        <end position="109"/>
    </location>
</feature>
<proteinExistence type="predicted"/>
<comment type="caution">
    <text evidence="2">The sequence shown here is derived from an EMBL/GenBank/DDBJ whole genome shotgun (WGS) entry which is preliminary data.</text>
</comment>
<organism evidence="2 3">
    <name type="scientific">Burkholderia ubonensis</name>
    <dbReference type="NCBI Taxonomy" id="101571"/>
    <lineage>
        <taxon>Bacteria</taxon>
        <taxon>Pseudomonadati</taxon>
        <taxon>Pseudomonadota</taxon>
        <taxon>Betaproteobacteria</taxon>
        <taxon>Burkholderiales</taxon>
        <taxon>Burkholderiaceae</taxon>
        <taxon>Burkholderia</taxon>
        <taxon>Burkholderia cepacia complex</taxon>
    </lineage>
</organism>
<evidence type="ECO:0000256" key="1">
    <source>
        <dbReference type="SAM" id="MobiDB-lite"/>
    </source>
</evidence>
<dbReference type="EMBL" id="LPDO01000083">
    <property type="protein sequence ID" value="KVT51906.1"/>
    <property type="molecule type" value="Genomic_DNA"/>
</dbReference>
<accession>A0AAW3NGK0</accession>
<gene>
    <name evidence="2" type="ORF">WK53_08475</name>
</gene>
<name>A0AAW3NGK0_9BURK</name>
<reference evidence="2 3" key="1">
    <citation type="submission" date="2015-11" db="EMBL/GenBank/DDBJ databases">
        <title>Expanding the genomic diversity of Burkholderia species for the development of highly accurate diagnostics.</title>
        <authorList>
            <person name="Sahl J."/>
            <person name="Keim P."/>
            <person name="Wagner D."/>
        </authorList>
    </citation>
    <scope>NUCLEOTIDE SEQUENCE [LARGE SCALE GENOMIC DNA]</scope>
    <source>
        <strain evidence="2 3">MSMB1137WGS</strain>
    </source>
</reference>